<reference evidence="1 2" key="1">
    <citation type="submission" date="2018-03" db="EMBL/GenBank/DDBJ databases">
        <title>Genomic Encyclopedia of Type Strains, Phase III (KMG-III): the genomes of soil and plant-associated and newly described type strains.</title>
        <authorList>
            <person name="Whitman W."/>
        </authorList>
    </citation>
    <scope>NUCLEOTIDE SEQUENCE [LARGE SCALE GENOMIC DNA]</scope>
    <source>
        <strain evidence="1 2">CGMCC 1.9313</strain>
    </source>
</reference>
<dbReference type="Proteomes" id="UP000238034">
    <property type="component" value="Unassembled WGS sequence"/>
</dbReference>
<dbReference type="AlphaFoldDB" id="A0A2T0TSB4"/>
<gene>
    <name evidence="1" type="ORF">B0I27_11444</name>
</gene>
<sequence length="211" mass="24090">MFKRIKMGFKYTHSLIDQGFTYAAYRKKIADQLAEQDSAQESVRKLLKYTDKNEVRMASIDKSLNLIPEVQHTFGNAKPVTWLVLTEGWCGDAASSVPIIAAIAAQFPEKINLRFYFRDENPELMDAHLTNGGKSIPKLIVLDESLRFLASWGPRPQVLQDQMDIWKAEYENDFSGLIRRVNAWYDEDRGVSIQKEIANMMDDLSAGQQPV</sequence>
<keyword evidence="2" id="KW-1185">Reference proteome</keyword>
<protein>
    <submittedName>
        <fullName evidence="1">Thioredoxin-like protein</fullName>
    </submittedName>
</protein>
<organism evidence="1 2">
    <name type="scientific">Arcticibacter pallidicorallinus</name>
    <dbReference type="NCBI Taxonomy" id="1259464"/>
    <lineage>
        <taxon>Bacteria</taxon>
        <taxon>Pseudomonadati</taxon>
        <taxon>Bacteroidota</taxon>
        <taxon>Sphingobacteriia</taxon>
        <taxon>Sphingobacteriales</taxon>
        <taxon>Sphingobacteriaceae</taxon>
        <taxon>Arcticibacter</taxon>
    </lineage>
</organism>
<comment type="caution">
    <text evidence="1">The sequence shown here is derived from an EMBL/GenBank/DDBJ whole genome shotgun (WGS) entry which is preliminary data.</text>
</comment>
<evidence type="ECO:0000313" key="2">
    <source>
        <dbReference type="Proteomes" id="UP000238034"/>
    </source>
</evidence>
<dbReference type="Pfam" id="PF14595">
    <property type="entry name" value="Thioredoxin_9"/>
    <property type="match status" value="1"/>
</dbReference>
<dbReference type="Gene3D" id="3.40.30.10">
    <property type="entry name" value="Glutaredoxin"/>
    <property type="match status" value="1"/>
</dbReference>
<proteinExistence type="predicted"/>
<dbReference type="EMBL" id="PVTH01000014">
    <property type="protein sequence ID" value="PRY48585.1"/>
    <property type="molecule type" value="Genomic_DNA"/>
</dbReference>
<dbReference type="SUPFAM" id="SSF52833">
    <property type="entry name" value="Thioredoxin-like"/>
    <property type="match status" value="1"/>
</dbReference>
<dbReference type="InterPro" id="IPR036249">
    <property type="entry name" value="Thioredoxin-like_sf"/>
</dbReference>
<evidence type="ECO:0000313" key="1">
    <source>
        <dbReference type="EMBL" id="PRY48585.1"/>
    </source>
</evidence>
<accession>A0A2T0TSB4</accession>
<name>A0A2T0TSB4_9SPHI</name>